<proteinExistence type="predicted"/>
<gene>
    <name evidence="3" type="ORF">BU14_1297s0001</name>
</gene>
<accession>A0A1X6NM03</accession>
<dbReference type="InterPro" id="IPR001810">
    <property type="entry name" value="F-box_dom"/>
</dbReference>
<dbReference type="SUPFAM" id="SSF81383">
    <property type="entry name" value="F-box domain"/>
    <property type="match status" value="1"/>
</dbReference>
<feature type="domain" description="F-box" evidence="2">
    <location>
        <begin position="454"/>
        <end position="500"/>
    </location>
</feature>
<keyword evidence="4" id="KW-1185">Reference proteome</keyword>
<dbReference type="PANTHER" id="PTHR12874:SF9">
    <property type="entry name" value="F-BOX ONLY PROTEIN 48"/>
    <property type="match status" value="1"/>
</dbReference>
<dbReference type="Gene3D" id="1.20.1280.50">
    <property type="match status" value="1"/>
</dbReference>
<dbReference type="SMART" id="SM00256">
    <property type="entry name" value="FBOX"/>
    <property type="match status" value="1"/>
</dbReference>
<feature type="compositionally biased region" description="Low complexity" evidence="1">
    <location>
        <begin position="118"/>
        <end position="135"/>
    </location>
</feature>
<dbReference type="GO" id="GO:0005737">
    <property type="term" value="C:cytoplasm"/>
    <property type="evidence" value="ECO:0007669"/>
    <property type="project" value="TreeGrafter"/>
</dbReference>
<evidence type="ECO:0000313" key="4">
    <source>
        <dbReference type="Proteomes" id="UP000218209"/>
    </source>
</evidence>
<evidence type="ECO:0000259" key="2">
    <source>
        <dbReference type="PROSITE" id="PS50181"/>
    </source>
</evidence>
<dbReference type="CDD" id="cd21546">
    <property type="entry name" value="SPOC_FPA-like"/>
    <property type="match status" value="1"/>
</dbReference>
<feature type="region of interest" description="Disordered" evidence="1">
    <location>
        <begin position="428"/>
        <end position="447"/>
    </location>
</feature>
<dbReference type="InterPro" id="IPR036047">
    <property type="entry name" value="F-box-like_dom_sf"/>
</dbReference>
<dbReference type="OrthoDB" id="192402at2759"/>
<protein>
    <recommendedName>
        <fullName evidence="2">F-box domain-containing protein</fullName>
    </recommendedName>
</protein>
<feature type="region of interest" description="Disordered" evidence="1">
    <location>
        <begin position="289"/>
        <end position="321"/>
    </location>
</feature>
<dbReference type="Proteomes" id="UP000218209">
    <property type="component" value="Unassembled WGS sequence"/>
</dbReference>
<organism evidence="3 4">
    <name type="scientific">Porphyra umbilicalis</name>
    <name type="common">Purple laver</name>
    <name type="synonym">Red alga</name>
    <dbReference type="NCBI Taxonomy" id="2786"/>
    <lineage>
        <taxon>Eukaryota</taxon>
        <taxon>Rhodophyta</taxon>
        <taxon>Bangiophyceae</taxon>
        <taxon>Bangiales</taxon>
        <taxon>Bangiaceae</taxon>
        <taxon>Porphyra</taxon>
    </lineage>
</organism>
<evidence type="ECO:0000313" key="3">
    <source>
        <dbReference type="EMBL" id="OSX69654.1"/>
    </source>
</evidence>
<dbReference type="EMBL" id="KV919453">
    <property type="protein sequence ID" value="OSX69654.1"/>
    <property type="molecule type" value="Genomic_DNA"/>
</dbReference>
<reference evidence="3 4" key="1">
    <citation type="submission" date="2017-03" db="EMBL/GenBank/DDBJ databases">
        <title>WGS assembly of Porphyra umbilicalis.</title>
        <authorList>
            <person name="Brawley S.H."/>
            <person name="Blouin N.A."/>
            <person name="Ficko-Blean E."/>
            <person name="Wheeler G.L."/>
            <person name="Lohr M."/>
            <person name="Goodson H.V."/>
            <person name="Jenkins J.W."/>
            <person name="Blaby-Haas C.E."/>
            <person name="Helliwell K.E."/>
            <person name="Chan C."/>
            <person name="Marriage T."/>
            <person name="Bhattacharya D."/>
            <person name="Klein A.S."/>
            <person name="Badis Y."/>
            <person name="Brodie J."/>
            <person name="Cao Y."/>
            <person name="Collen J."/>
            <person name="Dittami S.M."/>
            <person name="Gachon C.M."/>
            <person name="Green B.R."/>
            <person name="Karpowicz S."/>
            <person name="Kim J.W."/>
            <person name="Kudahl U."/>
            <person name="Lin S."/>
            <person name="Michel G."/>
            <person name="Mittag M."/>
            <person name="Olson B.J."/>
            <person name="Pangilinan J."/>
            <person name="Peng Y."/>
            <person name="Qiu H."/>
            <person name="Shu S."/>
            <person name="Singer J.T."/>
            <person name="Smith A.G."/>
            <person name="Sprecher B.N."/>
            <person name="Wagner V."/>
            <person name="Wang W."/>
            <person name="Wang Z.-Y."/>
            <person name="Yan J."/>
            <person name="Yarish C."/>
            <person name="Zoeuner-Riek S."/>
            <person name="Zhuang Y."/>
            <person name="Zou Y."/>
            <person name="Lindquist E.A."/>
            <person name="Grimwood J."/>
            <person name="Barry K."/>
            <person name="Rokhsar D.S."/>
            <person name="Schmutz J."/>
            <person name="Stiller J.W."/>
            <person name="Grossman A.R."/>
            <person name="Prochnik S.E."/>
        </authorList>
    </citation>
    <scope>NUCLEOTIDE SEQUENCE [LARGE SCALE GENOMIC DNA]</scope>
    <source>
        <strain evidence="3">4086291</strain>
    </source>
</reference>
<dbReference type="PROSITE" id="PS50181">
    <property type="entry name" value="FBOX"/>
    <property type="match status" value="1"/>
</dbReference>
<name>A0A1X6NM03_PORUM</name>
<evidence type="ECO:0000256" key="1">
    <source>
        <dbReference type="SAM" id="MobiDB-lite"/>
    </source>
</evidence>
<dbReference type="Pfam" id="PF07744">
    <property type="entry name" value="SPOC"/>
    <property type="match status" value="1"/>
</dbReference>
<dbReference type="GO" id="GO:0031146">
    <property type="term" value="P:SCF-dependent proteasomal ubiquitin-dependent protein catabolic process"/>
    <property type="evidence" value="ECO:0007669"/>
    <property type="project" value="TreeGrafter"/>
</dbReference>
<feature type="region of interest" description="Disordered" evidence="1">
    <location>
        <begin position="1"/>
        <end position="209"/>
    </location>
</feature>
<dbReference type="AlphaFoldDB" id="A0A1X6NM03"/>
<sequence length="665" mass="71137">MSPRTRAARAESSGPTTPFARQRRQASGDSSAHTPPLRPLLPPGGISLPASVGGYGASQSAVVVPAPPPSLSFLADRPASAAGASIDQATGAVEAGDGREDDLVVAPVRGDDEDGHDSGNTSSSSSGSSGSSSSGTGSGYVGRKRRAGGRLEPSRRPQSPGADNNSRGGLMDAEGSQDNLQEVFGTPPARRVGSAEGSPDHNDATAASALAGVVDVDAEDDGMVADDVAGGVSTPAPVVSSDDDDAEVPVRTLPARSATVGVRNGAALRLPDVPLVSKMGVRRVADEHETTRRLLDLQMTGEQPSTGVDSSSPSGAGSSKRLRPWCNHDRAVMCDGPNACPAAQLSEPCALDDMVMSIPPSSADSVPAMVRDIRKMLDYVASKPSLARGSSSFMRDYLRTMLTSQMSAVDQERALLEGHLMVGVTPCPSEVTDDPSDATRAAKSRPGGRRLLRENHFAWLPEEITKHVFSFLPGQELANVRLVSREWRTMAEDEQLWKALTLARWRSLDKDAAAWPLISDVPFTDPHKWRKVYPHVARGAQWQCRLQKTGRFICNLVAHHIGGNQLAEGGLPYTLIVERRFNLQHLDKFVVPEASLLYFEPQNPEDAPGFQDFIKYLLNRSRAGLALDELRRFIFVPPCQFARDRNYNGESLLGVVQDAFPPINP</sequence>
<dbReference type="GO" id="GO:0019005">
    <property type="term" value="C:SCF ubiquitin ligase complex"/>
    <property type="evidence" value="ECO:0007669"/>
    <property type="project" value="TreeGrafter"/>
</dbReference>
<dbReference type="Pfam" id="PF12937">
    <property type="entry name" value="F-box-like"/>
    <property type="match status" value="1"/>
</dbReference>
<dbReference type="InterPro" id="IPR012921">
    <property type="entry name" value="SPOC_C"/>
</dbReference>
<dbReference type="PANTHER" id="PTHR12874">
    <property type="entry name" value="F-BOX ONLY PROTEIN 48-RELATED"/>
    <property type="match status" value="1"/>
</dbReference>
<feature type="compositionally biased region" description="Low complexity" evidence="1">
    <location>
        <begin position="310"/>
        <end position="319"/>
    </location>
</feature>
<feature type="compositionally biased region" description="Polar residues" evidence="1">
    <location>
        <begin position="300"/>
        <end position="309"/>
    </location>
</feature>